<accession>A0A8S3K3Q4</accession>
<feature type="non-terminal residue" evidence="2">
    <location>
        <position position="149"/>
    </location>
</feature>
<dbReference type="EMBL" id="CAJOBI010355655">
    <property type="protein sequence ID" value="CAF5223743.1"/>
    <property type="molecule type" value="Genomic_DNA"/>
</dbReference>
<gene>
    <name evidence="2" type="ORF">SMN809_LOCUS83475</name>
</gene>
<reference evidence="2" key="1">
    <citation type="submission" date="2021-02" db="EMBL/GenBank/DDBJ databases">
        <authorList>
            <person name="Nowell W R."/>
        </authorList>
    </citation>
    <scope>NUCLEOTIDE SEQUENCE</scope>
</reference>
<feature type="compositionally biased region" description="Polar residues" evidence="1">
    <location>
        <begin position="99"/>
        <end position="109"/>
    </location>
</feature>
<organism evidence="2 3">
    <name type="scientific">Rotaria magnacalcarata</name>
    <dbReference type="NCBI Taxonomy" id="392030"/>
    <lineage>
        <taxon>Eukaryota</taxon>
        <taxon>Metazoa</taxon>
        <taxon>Spiralia</taxon>
        <taxon>Gnathifera</taxon>
        <taxon>Rotifera</taxon>
        <taxon>Eurotatoria</taxon>
        <taxon>Bdelloidea</taxon>
        <taxon>Philodinida</taxon>
        <taxon>Philodinidae</taxon>
        <taxon>Rotaria</taxon>
    </lineage>
</organism>
<feature type="region of interest" description="Disordered" evidence="1">
    <location>
        <begin position="14"/>
        <end position="122"/>
    </location>
</feature>
<evidence type="ECO:0000313" key="2">
    <source>
        <dbReference type="EMBL" id="CAF5223743.1"/>
    </source>
</evidence>
<comment type="caution">
    <text evidence="2">The sequence shown here is derived from an EMBL/GenBank/DDBJ whole genome shotgun (WGS) entry which is preliminary data.</text>
</comment>
<dbReference type="AlphaFoldDB" id="A0A8S3K3Q4"/>
<evidence type="ECO:0000313" key="3">
    <source>
        <dbReference type="Proteomes" id="UP000676336"/>
    </source>
</evidence>
<sequence>FYFYLDLSQLTPAKLNDDENKRPSSSRNPSNKKEKKSSTPIKSQVQYRILQRGQPDEPSPILKKPQLKNELDTSENSPTTKCQRNRRRVDRRLNNDINQKQQSPQQPFSNLTNNNTTNGLNSHTFRYGGPRCWTQFRLNRSEVSRCLRE</sequence>
<name>A0A8S3K3Q4_9BILA</name>
<dbReference type="Proteomes" id="UP000676336">
    <property type="component" value="Unassembled WGS sequence"/>
</dbReference>
<evidence type="ECO:0000256" key="1">
    <source>
        <dbReference type="SAM" id="MobiDB-lite"/>
    </source>
</evidence>
<feature type="compositionally biased region" description="Low complexity" evidence="1">
    <location>
        <begin position="110"/>
        <end position="121"/>
    </location>
</feature>
<protein>
    <submittedName>
        <fullName evidence="2">Uncharacterized protein</fullName>
    </submittedName>
</protein>
<proteinExistence type="predicted"/>